<name>A0A8J6YVV4_9RHOB</name>
<accession>A0A8J6YVV4</accession>
<gene>
    <name evidence="1" type="ORF">ICN82_10265</name>
</gene>
<comment type="caution">
    <text evidence="1">The sequence shown here is derived from an EMBL/GenBank/DDBJ whole genome shotgun (WGS) entry which is preliminary data.</text>
</comment>
<dbReference type="Proteomes" id="UP000609121">
    <property type="component" value="Unassembled WGS sequence"/>
</dbReference>
<dbReference type="Pfam" id="PF07845">
    <property type="entry name" value="DUF1636"/>
    <property type="match status" value="1"/>
</dbReference>
<sequence length="118" mass="12336">MTTITVCTTCRTAEGRADRTLPPQGEAFLAQLAAAAMPGVTVRGTACLMGCDQGCTLAISDHGKLSYVLGRFGGDAQDAGAVADFARFHAESGTGQVPFRQWPQGVKGHFIARIPPLD</sequence>
<proteinExistence type="predicted"/>
<keyword evidence="2" id="KW-1185">Reference proteome</keyword>
<dbReference type="EMBL" id="JACVXA010000027">
    <property type="protein sequence ID" value="MBE3638587.1"/>
    <property type="molecule type" value="Genomic_DNA"/>
</dbReference>
<dbReference type="InterPro" id="IPR012863">
    <property type="entry name" value="DUF1636"/>
</dbReference>
<reference evidence="1" key="1">
    <citation type="submission" date="2020-09" db="EMBL/GenBank/DDBJ databases">
        <title>A novel bacterium of genus Mangrovicoccus, isolated from South China Sea.</title>
        <authorList>
            <person name="Huang H."/>
            <person name="Mo K."/>
            <person name="Hu Y."/>
        </authorList>
    </citation>
    <scope>NUCLEOTIDE SEQUENCE</scope>
    <source>
        <strain evidence="1">HB182678</strain>
    </source>
</reference>
<evidence type="ECO:0000313" key="1">
    <source>
        <dbReference type="EMBL" id="MBE3638587.1"/>
    </source>
</evidence>
<organism evidence="1 2">
    <name type="scientific">Mangrovicoccus algicola</name>
    <dbReference type="NCBI Taxonomy" id="2771008"/>
    <lineage>
        <taxon>Bacteria</taxon>
        <taxon>Pseudomonadati</taxon>
        <taxon>Pseudomonadota</taxon>
        <taxon>Alphaproteobacteria</taxon>
        <taxon>Rhodobacterales</taxon>
        <taxon>Paracoccaceae</taxon>
        <taxon>Mangrovicoccus</taxon>
    </lineage>
</organism>
<dbReference type="RefSeq" id="WP_193182338.1">
    <property type="nucleotide sequence ID" value="NZ_JACVXA010000027.1"/>
</dbReference>
<dbReference type="AlphaFoldDB" id="A0A8J6YVV4"/>
<evidence type="ECO:0000313" key="2">
    <source>
        <dbReference type="Proteomes" id="UP000609121"/>
    </source>
</evidence>
<protein>
    <submittedName>
        <fullName evidence="1">DUF1636 domain-containing protein</fullName>
    </submittedName>
</protein>